<organism evidence="3 4">
    <name type="scientific">Amorphus orientalis</name>
    <dbReference type="NCBI Taxonomy" id="649198"/>
    <lineage>
        <taxon>Bacteria</taxon>
        <taxon>Pseudomonadati</taxon>
        <taxon>Pseudomonadota</taxon>
        <taxon>Alphaproteobacteria</taxon>
        <taxon>Hyphomicrobiales</taxon>
        <taxon>Amorphaceae</taxon>
        <taxon>Amorphus</taxon>
    </lineage>
</organism>
<dbReference type="Proteomes" id="UP001229244">
    <property type="component" value="Unassembled WGS sequence"/>
</dbReference>
<keyword evidence="4" id="KW-1185">Reference proteome</keyword>
<keyword evidence="2" id="KW-0472">Membrane</keyword>
<evidence type="ECO:0000256" key="2">
    <source>
        <dbReference type="SAM" id="Phobius"/>
    </source>
</evidence>
<keyword evidence="2" id="KW-1133">Transmembrane helix</keyword>
<accession>A0AAE4AT90</accession>
<feature type="transmembrane region" description="Helical" evidence="2">
    <location>
        <begin position="27"/>
        <end position="49"/>
    </location>
</feature>
<dbReference type="AlphaFoldDB" id="A0AAE4AT90"/>
<feature type="compositionally biased region" description="Polar residues" evidence="1">
    <location>
        <begin position="1"/>
        <end position="16"/>
    </location>
</feature>
<keyword evidence="2" id="KW-0812">Transmembrane</keyword>
<comment type="caution">
    <text evidence="3">The sequence shown here is derived from an EMBL/GenBank/DDBJ whole genome shotgun (WGS) entry which is preliminary data.</text>
</comment>
<proteinExistence type="predicted"/>
<protein>
    <submittedName>
        <fullName evidence="3">Uncharacterized protein</fullName>
    </submittedName>
</protein>
<reference evidence="3" key="1">
    <citation type="submission" date="2023-07" db="EMBL/GenBank/DDBJ databases">
        <title>Genomic Encyclopedia of Type Strains, Phase IV (KMG-IV): sequencing the most valuable type-strain genomes for metagenomic binning, comparative biology and taxonomic classification.</title>
        <authorList>
            <person name="Goeker M."/>
        </authorList>
    </citation>
    <scope>NUCLEOTIDE SEQUENCE</scope>
    <source>
        <strain evidence="3">DSM 21202</strain>
    </source>
</reference>
<evidence type="ECO:0000313" key="4">
    <source>
        <dbReference type="Proteomes" id="UP001229244"/>
    </source>
</evidence>
<evidence type="ECO:0000256" key="1">
    <source>
        <dbReference type="SAM" id="MobiDB-lite"/>
    </source>
</evidence>
<feature type="region of interest" description="Disordered" evidence="1">
    <location>
        <begin position="1"/>
        <end position="20"/>
    </location>
</feature>
<dbReference type="PANTHER" id="PTHR32309">
    <property type="entry name" value="TYROSINE-PROTEIN KINASE"/>
    <property type="match status" value="1"/>
</dbReference>
<dbReference type="PANTHER" id="PTHR32309:SF31">
    <property type="entry name" value="CAPSULAR EXOPOLYSACCHARIDE FAMILY"/>
    <property type="match status" value="1"/>
</dbReference>
<dbReference type="EMBL" id="JAUSUL010000002">
    <property type="protein sequence ID" value="MDQ0316033.1"/>
    <property type="molecule type" value="Genomic_DNA"/>
</dbReference>
<gene>
    <name evidence="3" type="ORF">J2S73_002490</name>
</gene>
<evidence type="ECO:0000313" key="3">
    <source>
        <dbReference type="EMBL" id="MDQ0316033.1"/>
    </source>
</evidence>
<name>A0AAE4AT90_9HYPH</name>
<sequence length="452" mass="47252">MRSRPSSALDQSTDSPGASARRQMPRLWALCMSGLGVALLFSVIAAFAAPAEHRAEVGLWLGPDVRKGLDAGAIAPLVQSEILQRAALATLARRHSLDRLHAALPAPGPIDPVARLGSLFISPALSSDERLVDGLSRRLSVAATGDRRLVITVVARDPTIAADAAGAFAGDLSSRLEGLTGAGLSIRQTAHSVEQVSRFDDLTLCLAGLFAGTAVGAAFAGRRAPRPLPAGSPSMPVTASLPAKGTSWVVARRSPAASAFPLYPGEDKRSRALANAVWTALENREEASQRLVLTGAKAGRRQLASELAGMVARNGGRALVIDLADDLAGAQDTVRAGFRDLAAGLVQCDAVIVREASSGVHFMGRGFSREAGTEETVPDVLAALESTYDLVIVISDEQTDADPVEAAIYRGAVALIVAHRSDARIWPRLDTLTAAGVADALLCPLERNKTRI</sequence>
<dbReference type="InterPro" id="IPR050445">
    <property type="entry name" value="Bact_polysacc_biosynth/exp"/>
</dbReference>